<dbReference type="AlphaFoldDB" id="A0A7W7LZR9"/>
<keyword evidence="2" id="KW-1185">Reference proteome</keyword>
<gene>
    <name evidence="1" type="ORF">FHS37_003545</name>
</gene>
<reference evidence="1 2" key="1">
    <citation type="submission" date="2020-08" db="EMBL/GenBank/DDBJ databases">
        <title>Genomic Encyclopedia of Type Strains, Phase III (KMG-III): the genomes of soil and plant-associated and newly described type strains.</title>
        <authorList>
            <person name="Whitman W."/>
        </authorList>
    </citation>
    <scope>NUCLEOTIDE SEQUENCE [LARGE SCALE GENOMIC DNA]</scope>
    <source>
        <strain evidence="1 2">CECT 3273</strain>
    </source>
</reference>
<evidence type="ECO:0000313" key="1">
    <source>
        <dbReference type="EMBL" id="MBB4899485.1"/>
    </source>
</evidence>
<dbReference type="Proteomes" id="UP000579523">
    <property type="component" value="Unassembled WGS sequence"/>
</dbReference>
<accession>A0A7W7LZR9</accession>
<dbReference type="EMBL" id="JACHJI010000005">
    <property type="protein sequence ID" value="MBB4899485.1"/>
    <property type="molecule type" value="Genomic_DNA"/>
</dbReference>
<organism evidence="1 2">
    <name type="scientific">Streptomyces griseomycini</name>
    <dbReference type="NCBI Taxonomy" id="66895"/>
    <lineage>
        <taxon>Bacteria</taxon>
        <taxon>Bacillati</taxon>
        <taxon>Actinomycetota</taxon>
        <taxon>Actinomycetes</taxon>
        <taxon>Kitasatosporales</taxon>
        <taxon>Streptomycetaceae</taxon>
        <taxon>Streptomyces</taxon>
    </lineage>
</organism>
<comment type="caution">
    <text evidence="1">The sequence shown here is derived from an EMBL/GenBank/DDBJ whole genome shotgun (WGS) entry which is preliminary data.</text>
</comment>
<protein>
    <submittedName>
        <fullName evidence="1">Uncharacterized protein</fullName>
    </submittedName>
</protein>
<evidence type="ECO:0000313" key="2">
    <source>
        <dbReference type="Proteomes" id="UP000579523"/>
    </source>
</evidence>
<proteinExistence type="predicted"/>
<sequence length="33" mass="3468">MDAFDVLCGDRSGNEFGDQGAPFVKVADNFASS</sequence>
<name>A0A7W7LZR9_9ACTN</name>